<proteinExistence type="predicted"/>
<name>A0A6A6Y7X7_9PEZI</name>
<reference evidence="4" key="2">
    <citation type="submission" date="2020-04" db="EMBL/GenBank/DDBJ databases">
        <authorList>
            <consortium name="NCBI Genome Project"/>
        </authorList>
    </citation>
    <scope>NUCLEOTIDE SEQUENCE</scope>
    <source>
        <strain evidence="4">CBS 304.34</strain>
    </source>
</reference>
<evidence type="ECO:0000313" key="2">
    <source>
        <dbReference type="EMBL" id="KAF2804643.1"/>
    </source>
</evidence>
<reference evidence="4" key="3">
    <citation type="submission" date="2025-04" db="UniProtKB">
        <authorList>
            <consortium name="RefSeq"/>
        </authorList>
    </citation>
    <scope>IDENTIFICATION</scope>
    <source>
        <strain evidence="4">CBS 304.34</strain>
    </source>
</reference>
<dbReference type="GeneID" id="54461891"/>
<keyword evidence="3" id="KW-1185">Reference proteome</keyword>
<feature type="compositionally biased region" description="Polar residues" evidence="1">
    <location>
        <begin position="79"/>
        <end position="97"/>
    </location>
</feature>
<protein>
    <submittedName>
        <fullName evidence="2 4">Uncharacterized protein</fullName>
    </submittedName>
</protein>
<evidence type="ECO:0000313" key="3">
    <source>
        <dbReference type="Proteomes" id="UP000504636"/>
    </source>
</evidence>
<organism evidence="2">
    <name type="scientific">Mytilinidion resinicola</name>
    <dbReference type="NCBI Taxonomy" id="574789"/>
    <lineage>
        <taxon>Eukaryota</taxon>
        <taxon>Fungi</taxon>
        <taxon>Dikarya</taxon>
        <taxon>Ascomycota</taxon>
        <taxon>Pezizomycotina</taxon>
        <taxon>Dothideomycetes</taxon>
        <taxon>Pleosporomycetidae</taxon>
        <taxon>Mytilinidiales</taxon>
        <taxon>Mytilinidiaceae</taxon>
        <taxon>Mytilinidion</taxon>
    </lineage>
</organism>
<evidence type="ECO:0000313" key="4">
    <source>
        <dbReference type="RefSeq" id="XP_033571607.1"/>
    </source>
</evidence>
<dbReference type="AlphaFoldDB" id="A0A6A6Y7X7"/>
<evidence type="ECO:0000256" key="1">
    <source>
        <dbReference type="SAM" id="MobiDB-lite"/>
    </source>
</evidence>
<reference evidence="2 4" key="1">
    <citation type="journal article" date="2020" name="Stud. Mycol.">
        <title>101 Dothideomycetes genomes: a test case for predicting lifestyles and emergence of pathogens.</title>
        <authorList>
            <person name="Haridas S."/>
            <person name="Albert R."/>
            <person name="Binder M."/>
            <person name="Bloem J."/>
            <person name="Labutti K."/>
            <person name="Salamov A."/>
            <person name="Andreopoulos B."/>
            <person name="Baker S."/>
            <person name="Barry K."/>
            <person name="Bills G."/>
            <person name="Bluhm B."/>
            <person name="Cannon C."/>
            <person name="Castanera R."/>
            <person name="Culley D."/>
            <person name="Daum C."/>
            <person name="Ezra D."/>
            <person name="Gonzalez J."/>
            <person name="Henrissat B."/>
            <person name="Kuo A."/>
            <person name="Liang C."/>
            <person name="Lipzen A."/>
            <person name="Lutzoni F."/>
            <person name="Magnuson J."/>
            <person name="Mondo S."/>
            <person name="Nolan M."/>
            <person name="Ohm R."/>
            <person name="Pangilinan J."/>
            <person name="Park H.-J."/>
            <person name="Ramirez L."/>
            <person name="Alfaro M."/>
            <person name="Sun H."/>
            <person name="Tritt A."/>
            <person name="Yoshinaga Y."/>
            <person name="Zwiers L.-H."/>
            <person name="Turgeon B."/>
            <person name="Goodwin S."/>
            <person name="Spatafora J."/>
            <person name="Crous P."/>
            <person name="Grigoriev I."/>
        </authorList>
    </citation>
    <scope>NUCLEOTIDE SEQUENCE</scope>
    <source>
        <strain evidence="2 4">CBS 304.34</strain>
    </source>
</reference>
<dbReference type="Proteomes" id="UP000504636">
    <property type="component" value="Unplaced"/>
</dbReference>
<gene>
    <name evidence="2 4" type="ORF">BDZ99DRAFT_467329</name>
</gene>
<dbReference type="EMBL" id="MU003712">
    <property type="protein sequence ID" value="KAF2804643.1"/>
    <property type="molecule type" value="Genomic_DNA"/>
</dbReference>
<feature type="region of interest" description="Disordered" evidence="1">
    <location>
        <begin position="1"/>
        <end position="97"/>
    </location>
</feature>
<dbReference type="RefSeq" id="XP_033571607.1">
    <property type="nucleotide sequence ID" value="XM_033720998.1"/>
</dbReference>
<sequence length="97" mass="10618">MFTSHVTHLSHHHILPGGEAPFTVPDVSLLSSHIPAHHHEPQMPKSIGLPKPPTSLKLSATVSKLTNYPLNPSHHQHPRSYTGSGSNRQIQHTGTLH</sequence>
<accession>A0A6A6Y7X7</accession>
<feature type="compositionally biased region" description="Polar residues" evidence="1">
    <location>
        <begin position="56"/>
        <end position="70"/>
    </location>
</feature>